<dbReference type="AlphaFoldDB" id="A0A9X1WXQ8"/>
<accession>A0A9X1WXQ8</accession>
<comment type="caution">
    <text evidence="1">The sequence shown here is derived from an EMBL/GenBank/DDBJ whole genome shotgun (WGS) entry which is preliminary data.</text>
</comment>
<dbReference type="EMBL" id="JAKUML010000007">
    <property type="protein sequence ID" value="MCJ8146443.1"/>
    <property type="molecule type" value="Genomic_DNA"/>
</dbReference>
<gene>
    <name evidence="1" type="ORF">MKI79_05950</name>
</gene>
<proteinExistence type="predicted"/>
<dbReference type="RefSeq" id="WP_241571132.1">
    <property type="nucleotide sequence ID" value="NZ_JAKUML010000007.1"/>
</dbReference>
<keyword evidence="2" id="KW-1185">Reference proteome</keyword>
<name>A0A9X1WXQ8_9GAMM</name>
<dbReference type="Proteomes" id="UP001139701">
    <property type="component" value="Unassembled WGS sequence"/>
</dbReference>
<protein>
    <submittedName>
        <fullName evidence="1">Uncharacterized protein</fullName>
    </submittedName>
</protein>
<sequence length="249" mass="28546">MSARAQLILKQLGISSWVGRASATDIIANQMLWRDQSDDQGVENKKLSFTDQTIRIDVEKKNSEKSLEQKQEANHNQITAQVIVEDSEHKHAFVKEEITDTENDQNQILHEIKPIDAEAVQATIHFDYQVLIHESFLIFAHAENSAQHRLLQNIQKACLIRQSALHLSWPLNIASWQLGDAHLQDYLRGFLQSYAVPNILILGEIDFEFPQFNQQSIKLEQHATLAEMLENGDAKRKLWRSIQSLMGTE</sequence>
<evidence type="ECO:0000313" key="2">
    <source>
        <dbReference type="Proteomes" id="UP001139701"/>
    </source>
</evidence>
<evidence type="ECO:0000313" key="1">
    <source>
        <dbReference type="EMBL" id="MCJ8146443.1"/>
    </source>
</evidence>
<organism evidence="1 2">
    <name type="scientific">Acinetobacter sedimenti</name>
    <dbReference type="NCBI Taxonomy" id="2919922"/>
    <lineage>
        <taxon>Bacteria</taxon>
        <taxon>Pseudomonadati</taxon>
        <taxon>Pseudomonadota</taxon>
        <taxon>Gammaproteobacteria</taxon>
        <taxon>Moraxellales</taxon>
        <taxon>Moraxellaceae</taxon>
        <taxon>Acinetobacter</taxon>
    </lineage>
</organism>
<reference evidence="1" key="1">
    <citation type="submission" date="2022-02" db="EMBL/GenBank/DDBJ databases">
        <title>Acinetobacter A3.8 sp. nov., isolated from Sediment (Zhairuo Island).</title>
        <authorList>
            <person name="Zheng K."/>
        </authorList>
    </citation>
    <scope>NUCLEOTIDE SEQUENCE</scope>
    <source>
        <strain evidence="1">A3.8</strain>
    </source>
</reference>